<evidence type="ECO:0000256" key="3">
    <source>
        <dbReference type="ARBA" id="ARBA00023187"/>
    </source>
</evidence>
<evidence type="ECO:0000256" key="2">
    <source>
        <dbReference type="ARBA" id="ARBA00022664"/>
    </source>
</evidence>
<feature type="compositionally biased region" description="Basic and acidic residues" evidence="5">
    <location>
        <begin position="1"/>
        <end position="35"/>
    </location>
</feature>
<keyword evidence="4" id="KW-0539">Nucleus</keyword>
<evidence type="ECO:0000313" key="7">
    <source>
        <dbReference type="EMBL" id="OLY84406.1"/>
    </source>
</evidence>
<dbReference type="PANTHER" id="PTHR23340:SF0">
    <property type="entry name" value="SURP AND G-PATCH DOMAIN-CONTAINING PROTEIN 1 ISOFORM X1"/>
    <property type="match status" value="1"/>
</dbReference>
<evidence type="ECO:0000256" key="1">
    <source>
        <dbReference type="ARBA" id="ARBA00004123"/>
    </source>
</evidence>
<dbReference type="STRING" id="133383.A0A1R0H5L7"/>
<organism evidence="7 8">
    <name type="scientific">Smittium mucronatum</name>
    <dbReference type="NCBI Taxonomy" id="133383"/>
    <lineage>
        <taxon>Eukaryota</taxon>
        <taxon>Fungi</taxon>
        <taxon>Fungi incertae sedis</taxon>
        <taxon>Zoopagomycota</taxon>
        <taxon>Kickxellomycotina</taxon>
        <taxon>Harpellomycetes</taxon>
        <taxon>Harpellales</taxon>
        <taxon>Legeriomycetaceae</taxon>
        <taxon>Smittium</taxon>
    </lineage>
</organism>
<dbReference type="Pfam" id="PF01585">
    <property type="entry name" value="G-patch"/>
    <property type="match status" value="1"/>
</dbReference>
<dbReference type="Proteomes" id="UP000187455">
    <property type="component" value="Unassembled WGS sequence"/>
</dbReference>
<name>A0A1R0H5L7_9FUNG</name>
<dbReference type="OrthoDB" id="4822at2759"/>
<dbReference type="AlphaFoldDB" id="A0A1R0H5L7"/>
<feature type="compositionally biased region" description="Basic and acidic residues" evidence="5">
    <location>
        <begin position="94"/>
        <end position="108"/>
    </location>
</feature>
<feature type="domain" description="G-patch" evidence="6">
    <location>
        <begin position="216"/>
        <end position="263"/>
    </location>
</feature>
<keyword evidence="8" id="KW-1185">Reference proteome</keyword>
<proteinExistence type="predicted"/>
<feature type="region of interest" description="Disordered" evidence="5">
    <location>
        <begin position="1"/>
        <end position="108"/>
    </location>
</feature>
<dbReference type="GO" id="GO:0006397">
    <property type="term" value="P:mRNA processing"/>
    <property type="evidence" value="ECO:0007669"/>
    <property type="project" value="UniProtKB-KW"/>
</dbReference>
<dbReference type="PANTHER" id="PTHR23340">
    <property type="entry name" value="ARGININE/SERINE RICH SPLICING FACTOR SF4/14"/>
    <property type="match status" value="1"/>
</dbReference>
<dbReference type="SMART" id="SM00443">
    <property type="entry name" value="G_patch"/>
    <property type="match status" value="1"/>
</dbReference>
<keyword evidence="2" id="KW-0507">mRNA processing</keyword>
<dbReference type="InterPro" id="IPR000467">
    <property type="entry name" value="G_patch_dom"/>
</dbReference>
<dbReference type="InterPro" id="IPR040169">
    <property type="entry name" value="SUGP1/2"/>
</dbReference>
<comment type="subcellular location">
    <subcellularLocation>
        <location evidence="1">Nucleus</location>
    </subcellularLocation>
</comment>
<keyword evidence="3" id="KW-0508">mRNA splicing</keyword>
<evidence type="ECO:0000313" key="8">
    <source>
        <dbReference type="Proteomes" id="UP000187455"/>
    </source>
</evidence>
<comment type="caution">
    <text evidence="7">The sequence shown here is derived from an EMBL/GenBank/DDBJ whole genome shotgun (WGS) entry which is preliminary data.</text>
</comment>
<dbReference type="GO" id="GO:0003723">
    <property type="term" value="F:RNA binding"/>
    <property type="evidence" value="ECO:0007669"/>
    <property type="project" value="TreeGrafter"/>
</dbReference>
<dbReference type="EMBL" id="LSSL01000508">
    <property type="protein sequence ID" value="OLY84406.1"/>
    <property type="molecule type" value="Genomic_DNA"/>
</dbReference>
<accession>A0A1R0H5L7</accession>
<evidence type="ECO:0000256" key="4">
    <source>
        <dbReference type="ARBA" id="ARBA00023242"/>
    </source>
</evidence>
<sequence>MRRSRWDQRDPDINDSKNFEGNRDFDDYENKKDINSKAGSGYNKSRRTDEFRSSKKISESGNRISSSFEPRERSQRRRSRSPGRDHRRSYKYSENVREKESHRKDKLSKGLVKEDALVSDEYKPGMIMIKNKWVYPEDEKITLNGTWEHKKRQEEMEKTEAESIKRTELARGSHHIADFLPKGQLEEFNRRISQIKSNSINPSNLQPSMTNPTIEKSNVGFRLLQKQGWDVGQGLGSTSQGITAPIISVPSESSSAGLGQTHPHEITPEDDEFDLYRKKMMLAYKYRPNPLNNPRRQYY</sequence>
<gene>
    <name evidence="7" type="ORF">AYI68_g1433</name>
</gene>
<evidence type="ECO:0000259" key="6">
    <source>
        <dbReference type="PROSITE" id="PS50174"/>
    </source>
</evidence>
<evidence type="ECO:0000256" key="5">
    <source>
        <dbReference type="SAM" id="MobiDB-lite"/>
    </source>
</evidence>
<dbReference type="PROSITE" id="PS50174">
    <property type="entry name" value="G_PATCH"/>
    <property type="match status" value="1"/>
</dbReference>
<reference evidence="7 8" key="1">
    <citation type="journal article" date="2016" name="Mol. Biol. Evol.">
        <title>Genome-Wide Survey of Gut Fungi (Harpellales) Reveals the First Horizontally Transferred Ubiquitin Gene from a Mosquito Host.</title>
        <authorList>
            <person name="Wang Y."/>
            <person name="White M.M."/>
            <person name="Kvist S."/>
            <person name="Moncalvo J.M."/>
        </authorList>
    </citation>
    <scope>NUCLEOTIDE SEQUENCE [LARGE SCALE GENOMIC DNA]</scope>
    <source>
        <strain evidence="7 8">ALG-7-W6</strain>
    </source>
</reference>
<feature type="compositionally biased region" description="Basic and acidic residues" evidence="5">
    <location>
        <begin position="46"/>
        <end position="58"/>
    </location>
</feature>
<dbReference type="GO" id="GO:0008380">
    <property type="term" value="P:RNA splicing"/>
    <property type="evidence" value="ECO:0007669"/>
    <property type="project" value="UniProtKB-KW"/>
</dbReference>
<protein>
    <submittedName>
        <fullName evidence="7">SURP and G-patch domain-containing protein 1</fullName>
    </submittedName>
</protein>
<dbReference type="GO" id="GO:0005654">
    <property type="term" value="C:nucleoplasm"/>
    <property type="evidence" value="ECO:0007669"/>
    <property type="project" value="TreeGrafter"/>
</dbReference>
<feature type="compositionally biased region" description="Basic residues" evidence="5">
    <location>
        <begin position="74"/>
        <end position="90"/>
    </location>
</feature>